<comment type="caution">
    <text evidence="10">The sequence shown here is derived from an EMBL/GenBank/DDBJ whole genome shotgun (WGS) entry which is preliminary data.</text>
</comment>
<evidence type="ECO:0000313" key="10">
    <source>
        <dbReference type="EMBL" id="KAK5083560.1"/>
    </source>
</evidence>
<evidence type="ECO:0000313" key="11">
    <source>
        <dbReference type="Proteomes" id="UP001309876"/>
    </source>
</evidence>
<name>A0AAN7SWK4_9EURO</name>
<sequence length="371" mass="41689">MNKNDGPENTAELTPVRANRVDEVDDQIRGLLRRLSVFFGEPVPSGSFSLSYLAEGAANVVWLIHFQNSNLGQHDSSVVLRMRKDVPSTLPMVQFKRDFEARIAPLFSFDPSLLLPVELVQLCPQVIDRLNRQLRQLEGTEGRSALRTGTYHPDFADEQYAMVMPNLGHGPGVIVEFKPKWLTQSPSAPRNAQRCRTCAMNSMRRSKGGSGRGDSGFCPFDLLSRKDAILFGALRQIWRDEDTLSSFADTFRSRVQPALRQLQKLQLRHNEVGLEDFQQPQEKDFAVAMALRDCSMVLKVVQSGSGSASQIPTVKLLDLDLKDSGGGKLEKWARMESELIEEVMLDIEYLISLFLENWIVNSLYLGSNTLD</sequence>
<reference evidence="10 11" key="1">
    <citation type="submission" date="2023-08" db="EMBL/GenBank/DDBJ databases">
        <title>Black Yeasts Isolated from many extreme environments.</title>
        <authorList>
            <person name="Coleine C."/>
            <person name="Stajich J.E."/>
            <person name="Selbmann L."/>
        </authorList>
    </citation>
    <scope>NUCLEOTIDE SEQUENCE [LARGE SCALE GENOMIC DNA]</scope>
    <source>
        <strain evidence="10 11">CCFEE 5910</strain>
    </source>
</reference>
<dbReference type="GO" id="GO:0005524">
    <property type="term" value="F:ATP binding"/>
    <property type="evidence" value="ECO:0007669"/>
    <property type="project" value="UniProtKB-KW"/>
</dbReference>
<evidence type="ECO:0000256" key="1">
    <source>
        <dbReference type="ARBA" id="ARBA00003979"/>
    </source>
</evidence>
<comment type="domain">
    <text evidence="9">The EXKPK motif is conserved in inositol-pentakisphosphate 2-kinases of both family 1 and 2.</text>
</comment>
<dbReference type="GO" id="GO:0035299">
    <property type="term" value="F:inositol-1,3,4,5,6-pentakisphosphate 2-kinase activity"/>
    <property type="evidence" value="ECO:0007669"/>
    <property type="project" value="UniProtKB-EC"/>
</dbReference>
<comment type="catalytic activity">
    <reaction evidence="9">
        <text>1D-myo-inositol 1,3,4,5,6-pentakisphosphate + ATP = 1D-myo-inositol hexakisphosphate + ADP + H(+)</text>
        <dbReference type="Rhea" id="RHEA:20313"/>
        <dbReference type="ChEBI" id="CHEBI:15378"/>
        <dbReference type="ChEBI" id="CHEBI:30616"/>
        <dbReference type="ChEBI" id="CHEBI:57733"/>
        <dbReference type="ChEBI" id="CHEBI:58130"/>
        <dbReference type="ChEBI" id="CHEBI:456216"/>
        <dbReference type="EC" id="2.7.1.158"/>
    </reaction>
</comment>
<dbReference type="InterPro" id="IPR009286">
    <property type="entry name" value="Ins_P5_2-kin"/>
</dbReference>
<dbReference type="GO" id="GO:0005634">
    <property type="term" value="C:nucleus"/>
    <property type="evidence" value="ECO:0007669"/>
    <property type="project" value="TreeGrafter"/>
</dbReference>
<evidence type="ECO:0000256" key="2">
    <source>
        <dbReference type="ARBA" id="ARBA00008305"/>
    </source>
</evidence>
<gene>
    <name evidence="10" type="primary">IPK1</name>
    <name evidence="10" type="ORF">LTR05_006063</name>
</gene>
<accession>A0AAN7SWK4</accession>
<keyword evidence="6 9" id="KW-0547">Nucleotide-binding</keyword>
<dbReference type="Proteomes" id="UP001309876">
    <property type="component" value="Unassembled WGS sequence"/>
</dbReference>
<evidence type="ECO:0000256" key="7">
    <source>
        <dbReference type="ARBA" id="ARBA00022777"/>
    </source>
</evidence>
<protein>
    <recommendedName>
        <fullName evidence="4 9">Inositol-pentakisphosphate 2-kinase</fullName>
        <ecNumber evidence="3 9">2.7.1.158</ecNumber>
    </recommendedName>
</protein>
<dbReference type="GO" id="GO:0032958">
    <property type="term" value="P:inositol phosphate biosynthetic process"/>
    <property type="evidence" value="ECO:0007669"/>
    <property type="project" value="TreeGrafter"/>
</dbReference>
<dbReference type="PANTHER" id="PTHR14456:SF2">
    <property type="entry name" value="INOSITOL-PENTAKISPHOSPHATE 2-KINASE"/>
    <property type="match status" value="1"/>
</dbReference>
<evidence type="ECO:0000256" key="6">
    <source>
        <dbReference type="ARBA" id="ARBA00022741"/>
    </source>
</evidence>
<keyword evidence="8 9" id="KW-0067">ATP-binding</keyword>
<organism evidence="10 11">
    <name type="scientific">Lithohypha guttulata</name>
    <dbReference type="NCBI Taxonomy" id="1690604"/>
    <lineage>
        <taxon>Eukaryota</taxon>
        <taxon>Fungi</taxon>
        <taxon>Dikarya</taxon>
        <taxon>Ascomycota</taxon>
        <taxon>Pezizomycotina</taxon>
        <taxon>Eurotiomycetes</taxon>
        <taxon>Chaetothyriomycetidae</taxon>
        <taxon>Chaetothyriales</taxon>
        <taxon>Trichomeriaceae</taxon>
        <taxon>Lithohypha</taxon>
    </lineage>
</organism>
<evidence type="ECO:0000256" key="3">
    <source>
        <dbReference type="ARBA" id="ARBA00012023"/>
    </source>
</evidence>
<keyword evidence="11" id="KW-1185">Reference proteome</keyword>
<comment type="function">
    <text evidence="1">Has kinase activity and phosphorylates inositol-1,3,4,5,6-pentakisphosphate (Ins(1,3,4,5,6)P5) to produce 1,2,3,4,5,6-hexakisphosphate (InsP6), also known as phytate.</text>
</comment>
<dbReference type="PANTHER" id="PTHR14456">
    <property type="entry name" value="INOSITOL POLYPHOSPHATE KINASE 1"/>
    <property type="match status" value="1"/>
</dbReference>
<evidence type="ECO:0000256" key="4">
    <source>
        <dbReference type="ARBA" id="ARBA00014846"/>
    </source>
</evidence>
<evidence type="ECO:0000256" key="5">
    <source>
        <dbReference type="ARBA" id="ARBA00022679"/>
    </source>
</evidence>
<dbReference type="Pfam" id="PF06090">
    <property type="entry name" value="Ins_P5_2-kin"/>
    <property type="match status" value="2"/>
</dbReference>
<dbReference type="AlphaFoldDB" id="A0AAN7SWK4"/>
<keyword evidence="5 9" id="KW-0808">Transferase</keyword>
<comment type="similarity">
    <text evidence="2">Belongs to the IPK1 type 1 family.</text>
</comment>
<comment type="function">
    <text evidence="9">Phosphorylates Ins(1,3,4,5,6)P5 at position 2 to form Ins(1,2,3,4,5,6)P6 (InsP6 or phytate).</text>
</comment>
<evidence type="ECO:0000256" key="9">
    <source>
        <dbReference type="RuleBase" id="RU364126"/>
    </source>
</evidence>
<dbReference type="EC" id="2.7.1.158" evidence="3 9"/>
<evidence type="ECO:0000256" key="8">
    <source>
        <dbReference type="ARBA" id="ARBA00022840"/>
    </source>
</evidence>
<proteinExistence type="inferred from homology"/>
<keyword evidence="7 9" id="KW-0418">Kinase</keyword>
<dbReference type="EMBL" id="JAVRRJ010000006">
    <property type="protein sequence ID" value="KAK5083560.1"/>
    <property type="molecule type" value="Genomic_DNA"/>
</dbReference>